<sequence>MSLSTLFQDKFEYSWRVVRVEAVVEVACSSQKLGLPMLKFFGPFEPKFLIILGMYLVYARANWAAYSCPSLLVVV</sequence>
<reference evidence="2" key="1">
    <citation type="submission" date="2014-09" db="EMBL/GenBank/DDBJ databases">
        <authorList>
            <person name="Mudge J."/>
            <person name="Ramaraj T."/>
            <person name="Lindquist I.E."/>
            <person name="Bharti A.K."/>
            <person name="Sundararajan A."/>
            <person name="Cameron C.T."/>
            <person name="Woodward J.E."/>
            <person name="May G.D."/>
            <person name="Brubaker C."/>
            <person name="Broadhvest J."/>
            <person name="Wilkins T.A."/>
        </authorList>
    </citation>
    <scope>NUCLEOTIDE SEQUENCE</scope>
    <source>
        <strain evidence="2">cv. AKA8401</strain>
    </source>
</reference>
<evidence type="ECO:0000313" key="2">
    <source>
        <dbReference type="Proteomes" id="UP000032142"/>
    </source>
</evidence>
<name>A0A0B0PXC8_GOSAR</name>
<dbReference type="EMBL" id="KN451210">
    <property type="protein sequence ID" value="KHG29680.1"/>
    <property type="molecule type" value="Genomic_DNA"/>
</dbReference>
<accession>A0A0B0PXC8</accession>
<keyword evidence="2" id="KW-1185">Reference proteome</keyword>
<dbReference type="AlphaFoldDB" id="A0A0B0PXC8"/>
<dbReference type="Proteomes" id="UP000032142">
    <property type="component" value="Unassembled WGS sequence"/>
</dbReference>
<organism evidence="1 2">
    <name type="scientific">Gossypium arboreum</name>
    <name type="common">Tree cotton</name>
    <name type="synonym">Gossypium nanking</name>
    <dbReference type="NCBI Taxonomy" id="29729"/>
    <lineage>
        <taxon>Eukaryota</taxon>
        <taxon>Viridiplantae</taxon>
        <taxon>Streptophyta</taxon>
        <taxon>Embryophyta</taxon>
        <taxon>Tracheophyta</taxon>
        <taxon>Spermatophyta</taxon>
        <taxon>Magnoliopsida</taxon>
        <taxon>eudicotyledons</taxon>
        <taxon>Gunneridae</taxon>
        <taxon>Pentapetalae</taxon>
        <taxon>rosids</taxon>
        <taxon>malvids</taxon>
        <taxon>Malvales</taxon>
        <taxon>Malvaceae</taxon>
        <taxon>Malvoideae</taxon>
        <taxon>Gossypium</taxon>
    </lineage>
</organism>
<protein>
    <submittedName>
        <fullName evidence="1">Uncharacterized protein</fullName>
    </submittedName>
</protein>
<evidence type="ECO:0000313" key="1">
    <source>
        <dbReference type="EMBL" id="KHG29680.1"/>
    </source>
</evidence>
<proteinExistence type="predicted"/>
<gene>
    <name evidence="1" type="ORF">F383_04269</name>
</gene>